<dbReference type="OrthoDB" id="7391761at2"/>
<keyword evidence="3" id="KW-1185">Reference proteome</keyword>
<dbReference type="PATRIC" id="fig|1114963.3.peg.3848"/>
<gene>
    <name evidence="2" type="ORF">V474_24965</name>
</gene>
<sequence length="89" mass="10021">MLPLLFVFCFGVLNFAAHKAVIDSGHQMLAQIPWFFRPLAGRLSLVVEFVMLVGAMIMAGHGWDGWTWTYAFYTGLHSVSAWLIFSGRL</sequence>
<proteinExistence type="predicted"/>
<accession>A0A0J8ACE3</accession>
<evidence type="ECO:0000313" key="2">
    <source>
        <dbReference type="EMBL" id="KMS52795.1"/>
    </source>
</evidence>
<dbReference type="RefSeq" id="WP_059152965.1">
    <property type="nucleotide sequence ID" value="NZ_KQ130456.1"/>
</dbReference>
<dbReference type="EMBL" id="JACU01000008">
    <property type="protein sequence ID" value="KMS52795.1"/>
    <property type="molecule type" value="Genomic_DNA"/>
</dbReference>
<comment type="caution">
    <text evidence="2">The sequence shown here is derived from an EMBL/GenBank/DDBJ whole genome shotgun (WGS) entry which is preliminary data.</text>
</comment>
<dbReference type="Proteomes" id="UP000052268">
    <property type="component" value="Unassembled WGS sequence"/>
</dbReference>
<evidence type="ECO:0000256" key="1">
    <source>
        <dbReference type="SAM" id="Phobius"/>
    </source>
</evidence>
<feature type="transmembrane region" description="Helical" evidence="1">
    <location>
        <begin position="67"/>
        <end position="85"/>
    </location>
</feature>
<dbReference type="AlphaFoldDB" id="A0A0J8ACE3"/>
<feature type="transmembrane region" description="Helical" evidence="1">
    <location>
        <begin position="43"/>
        <end position="60"/>
    </location>
</feature>
<name>A0A0J8ACE3_9SPHN</name>
<protein>
    <submittedName>
        <fullName evidence="2">Uncharacterized protein</fullName>
    </submittedName>
</protein>
<organism evidence="2 3">
    <name type="scientific">Novosphingobium barchaimii LL02</name>
    <dbReference type="NCBI Taxonomy" id="1114963"/>
    <lineage>
        <taxon>Bacteria</taxon>
        <taxon>Pseudomonadati</taxon>
        <taxon>Pseudomonadota</taxon>
        <taxon>Alphaproteobacteria</taxon>
        <taxon>Sphingomonadales</taxon>
        <taxon>Sphingomonadaceae</taxon>
        <taxon>Novosphingobium</taxon>
    </lineage>
</organism>
<evidence type="ECO:0000313" key="3">
    <source>
        <dbReference type="Proteomes" id="UP000052268"/>
    </source>
</evidence>
<keyword evidence="1" id="KW-0812">Transmembrane</keyword>
<keyword evidence="1" id="KW-1133">Transmembrane helix</keyword>
<reference evidence="2 3" key="1">
    <citation type="journal article" date="2015" name="G3 (Bethesda)">
        <title>Insights into Ongoing Evolution of the Hexachlorocyclohexane Catabolic Pathway from Comparative Genomics of Ten Sphingomonadaceae Strains.</title>
        <authorList>
            <person name="Pearce S.L."/>
            <person name="Oakeshott J.G."/>
            <person name="Pandey G."/>
        </authorList>
    </citation>
    <scope>NUCLEOTIDE SEQUENCE [LARGE SCALE GENOMIC DNA]</scope>
    <source>
        <strain evidence="2 3">LL02</strain>
    </source>
</reference>
<keyword evidence="1" id="KW-0472">Membrane</keyword>